<gene>
    <name evidence="1" type="ORF">Tci_870696</name>
</gene>
<reference evidence="1" key="1">
    <citation type="journal article" date="2019" name="Sci. Rep.">
        <title>Draft genome of Tanacetum cinerariifolium, the natural source of mosquito coil.</title>
        <authorList>
            <person name="Yamashiro T."/>
            <person name="Shiraishi A."/>
            <person name="Satake H."/>
            <person name="Nakayama K."/>
        </authorList>
    </citation>
    <scope>NUCLEOTIDE SEQUENCE</scope>
</reference>
<evidence type="ECO:0000313" key="1">
    <source>
        <dbReference type="EMBL" id="GFC98726.1"/>
    </source>
</evidence>
<comment type="caution">
    <text evidence="1">The sequence shown here is derived from an EMBL/GenBank/DDBJ whole genome shotgun (WGS) entry which is preliminary data.</text>
</comment>
<organism evidence="1">
    <name type="scientific">Tanacetum cinerariifolium</name>
    <name type="common">Dalmatian daisy</name>
    <name type="synonym">Chrysanthemum cinerariifolium</name>
    <dbReference type="NCBI Taxonomy" id="118510"/>
    <lineage>
        <taxon>Eukaryota</taxon>
        <taxon>Viridiplantae</taxon>
        <taxon>Streptophyta</taxon>
        <taxon>Embryophyta</taxon>
        <taxon>Tracheophyta</taxon>
        <taxon>Spermatophyta</taxon>
        <taxon>Magnoliopsida</taxon>
        <taxon>eudicotyledons</taxon>
        <taxon>Gunneridae</taxon>
        <taxon>Pentapetalae</taxon>
        <taxon>asterids</taxon>
        <taxon>campanulids</taxon>
        <taxon>Asterales</taxon>
        <taxon>Asteraceae</taxon>
        <taxon>Asteroideae</taxon>
        <taxon>Anthemideae</taxon>
        <taxon>Anthemidinae</taxon>
        <taxon>Tanacetum</taxon>
    </lineage>
</organism>
<dbReference type="AlphaFoldDB" id="A0A699SLS1"/>
<accession>A0A699SLS1</accession>
<name>A0A699SLS1_TANCI</name>
<dbReference type="EMBL" id="BKCJ011173798">
    <property type="protein sequence ID" value="GFC98726.1"/>
    <property type="molecule type" value="Genomic_DNA"/>
</dbReference>
<sequence>MTFSYRPEVVENYSNKWVDKGTWIGEAVIYRHMREEVKVMVAEEICIHTKVVGMATVGMVMVVEGTCRHREVVGMVMVEE</sequence>
<proteinExistence type="predicted"/>
<feature type="non-terminal residue" evidence="1">
    <location>
        <position position="80"/>
    </location>
</feature>
<protein>
    <submittedName>
        <fullName evidence="1">Uncharacterized protein</fullName>
    </submittedName>
</protein>